<comment type="caution">
    <text evidence="1">The sequence shown here is derived from an EMBL/GenBank/DDBJ whole genome shotgun (WGS) entry which is preliminary data.</text>
</comment>
<sequence>MNILLKNLYQKQQSEKHNQNHFNNDIQKDYELPDCEPCVNIPILEEPSIPNETIHENIETIHENVETIHENVETIPENTGTIHDNTGTIEQEKTIVDEQAPAPAAIVNNIQLDDNASLIGTDSPRQRLPKKRRSIINEFDTISVETLTHTLRNIQLRVLKIDDCLIGDVQRNHNTLVNLKRYPGYTWQEERFTQVSLNVGHFFSNNVMIPRAITTDHQRRQETQQDIHQDVSNFIANKPVEDNITSQIDEQSVDQVFPNEALPNQQESNLNILPEPTIDLLPTQDIANTNVQILDTQLVTPAQDNSEQQVADNNYDNQHDLNVNGNVDLSMYEDRVINPSPESLNYVITKTDVEERLNMCREKNLFPLSFYDLFPSDVDSKNDAVLGFYHLLDIAGENGNEWNLYQSEQLLIEYCSKDFSFSYK</sequence>
<evidence type="ECO:0000313" key="1">
    <source>
        <dbReference type="EMBL" id="KAF7988476.1"/>
    </source>
</evidence>
<organism evidence="1 2">
    <name type="scientific">Aphidius gifuensis</name>
    <name type="common">Parasitoid wasp</name>
    <dbReference type="NCBI Taxonomy" id="684658"/>
    <lineage>
        <taxon>Eukaryota</taxon>
        <taxon>Metazoa</taxon>
        <taxon>Ecdysozoa</taxon>
        <taxon>Arthropoda</taxon>
        <taxon>Hexapoda</taxon>
        <taxon>Insecta</taxon>
        <taxon>Pterygota</taxon>
        <taxon>Neoptera</taxon>
        <taxon>Endopterygota</taxon>
        <taxon>Hymenoptera</taxon>
        <taxon>Apocrita</taxon>
        <taxon>Ichneumonoidea</taxon>
        <taxon>Braconidae</taxon>
        <taxon>Aphidiinae</taxon>
        <taxon>Aphidius</taxon>
    </lineage>
</organism>
<keyword evidence="2" id="KW-1185">Reference proteome</keyword>
<protein>
    <submittedName>
        <fullName evidence="1">Uncharacterized protein</fullName>
    </submittedName>
</protein>
<dbReference type="Proteomes" id="UP000639338">
    <property type="component" value="Unassembled WGS sequence"/>
</dbReference>
<dbReference type="AlphaFoldDB" id="A0A834XM13"/>
<evidence type="ECO:0000313" key="2">
    <source>
        <dbReference type="Proteomes" id="UP000639338"/>
    </source>
</evidence>
<proteinExistence type="predicted"/>
<accession>A0A834XM13</accession>
<reference evidence="1 2" key="1">
    <citation type="submission" date="2020-08" db="EMBL/GenBank/DDBJ databases">
        <title>Aphidius gifuensis genome sequencing and assembly.</title>
        <authorList>
            <person name="Du Z."/>
        </authorList>
    </citation>
    <scope>NUCLEOTIDE SEQUENCE [LARGE SCALE GENOMIC DNA]</scope>
    <source>
        <strain evidence="1">YNYX2018</strain>
        <tissue evidence="1">Adults</tissue>
    </source>
</reference>
<name>A0A834XM13_APHGI</name>
<gene>
    <name evidence="1" type="ORF">HCN44_001049</name>
</gene>
<dbReference type="EMBL" id="JACMRX010000005">
    <property type="protein sequence ID" value="KAF7988476.1"/>
    <property type="molecule type" value="Genomic_DNA"/>
</dbReference>